<evidence type="ECO:0000259" key="1">
    <source>
        <dbReference type="Pfam" id="PF09861"/>
    </source>
</evidence>
<dbReference type="Gene3D" id="3.90.226.30">
    <property type="match status" value="1"/>
</dbReference>
<dbReference type="InterPro" id="IPR018657">
    <property type="entry name" value="LarA-like_N"/>
</dbReference>
<dbReference type="InterPro" id="IPR048068">
    <property type="entry name" value="LarA-like"/>
</dbReference>
<gene>
    <name evidence="3" type="ORF">HDG70_001249</name>
</gene>
<dbReference type="NCBIfam" id="NF033504">
    <property type="entry name" value="Ni_dep_LarA"/>
    <property type="match status" value="1"/>
</dbReference>
<name>A0ABX2R9D0_9THEO</name>
<proteinExistence type="predicted"/>
<protein>
    <submittedName>
        <fullName evidence="3">Nickel-dependent lactate racemase</fullName>
    </submittedName>
</protein>
<reference evidence="3 4" key="1">
    <citation type="submission" date="2020-07" db="EMBL/GenBank/DDBJ databases">
        <title>Genomic Encyclopedia of Type Strains, Phase III (KMG-III): the genomes of soil and plant-associated and newly described type strains.</title>
        <authorList>
            <person name="Whitman W."/>
        </authorList>
    </citation>
    <scope>NUCLEOTIDE SEQUENCE [LARGE SCALE GENOMIC DNA]</scope>
    <source>
        <strain evidence="3 4">DSM 11255</strain>
    </source>
</reference>
<dbReference type="InterPro" id="IPR047926">
    <property type="entry name" value="Ni_dep_LarA"/>
</dbReference>
<dbReference type="InterPro" id="IPR043166">
    <property type="entry name" value="LarA-like_C"/>
</dbReference>
<dbReference type="InterPro" id="IPR048520">
    <property type="entry name" value="LarA_C"/>
</dbReference>
<dbReference type="RefSeq" id="WP_028052920.1">
    <property type="nucleotide sequence ID" value="NZ_ATYG01000047.1"/>
</dbReference>
<accession>A0ABX2R9D0</accession>
<dbReference type="PANTHER" id="PTHR33171">
    <property type="entry name" value="LAR_N DOMAIN-CONTAINING PROTEIN"/>
    <property type="match status" value="1"/>
</dbReference>
<keyword evidence="4" id="KW-1185">Reference proteome</keyword>
<feature type="domain" description="LarA-like N-terminal" evidence="1">
    <location>
        <begin position="7"/>
        <end position="204"/>
    </location>
</feature>
<dbReference type="EMBL" id="JACCBS010000002">
    <property type="protein sequence ID" value="NYE57534.1"/>
    <property type="molecule type" value="Genomic_DNA"/>
</dbReference>
<dbReference type="Pfam" id="PF21113">
    <property type="entry name" value="LarA_C"/>
    <property type="match status" value="1"/>
</dbReference>
<dbReference type="Proteomes" id="UP000604066">
    <property type="component" value="Unassembled WGS sequence"/>
</dbReference>
<sequence length="419" mass="46479">MIIELGFGKEKKQLSVKSENLLGVLVPNQVEVELTGKEEVIRALNNPIDSPKLREIIKPGEKIAIITSDITRPVPNKILLPLVLEELWQAGVKDEDITIVFALGSHRFHTEEEKISLVGEEIYHRIKCIDSDQKDCVRLGYTKFGTPVDVFRPVAEADRRICLGNIEYHYFAGYSGGAKAIMPGVSSREAIQANHSRMVEVEAHAGNIATNPVRQDIDEVAKFVSCDFILNVILNEQKQIIKAVAGHYLSAHRKGCEFLDQLYKVKIKEKADIVIVSAGGFPKDINLYQAQKALDNAKHAVKKGGIIILVAACSEGFGEKVFEDWMLSVSKPEDLINRIKERFQLGGHKAAAIAMVLREAEIFLVSELNPDIVRQIFLTPFTSLEQALARAFKKKGPSAKVYVIPYGGATLPYVTAHTN</sequence>
<dbReference type="Gene3D" id="3.40.50.11440">
    <property type="match status" value="1"/>
</dbReference>
<dbReference type="PANTHER" id="PTHR33171:SF17">
    <property type="entry name" value="LARA-LIKE N-TERMINAL DOMAIN-CONTAINING PROTEIN"/>
    <property type="match status" value="1"/>
</dbReference>
<comment type="caution">
    <text evidence="3">The sequence shown here is derived from an EMBL/GenBank/DDBJ whole genome shotgun (WGS) entry which is preliminary data.</text>
</comment>
<evidence type="ECO:0000259" key="2">
    <source>
        <dbReference type="Pfam" id="PF21113"/>
    </source>
</evidence>
<organism evidence="3 4">
    <name type="scientific">Carboxydothermus ferrireducens DSM 11255</name>
    <dbReference type="NCBI Taxonomy" id="1119529"/>
    <lineage>
        <taxon>Bacteria</taxon>
        <taxon>Bacillati</taxon>
        <taxon>Bacillota</taxon>
        <taxon>Clostridia</taxon>
        <taxon>Thermoanaerobacterales</taxon>
        <taxon>Thermoanaerobacteraceae</taxon>
        <taxon>Carboxydothermus</taxon>
    </lineage>
</organism>
<evidence type="ECO:0000313" key="3">
    <source>
        <dbReference type="EMBL" id="NYE57534.1"/>
    </source>
</evidence>
<dbReference type="Pfam" id="PF09861">
    <property type="entry name" value="Lar_N"/>
    <property type="match status" value="1"/>
</dbReference>
<evidence type="ECO:0000313" key="4">
    <source>
        <dbReference type="Proteomes" id="UP000604066"/>
    </source>
</evidence>
<feature type="domain" description="Lactate racemase C-terminal" evidence="2">
    <location>
        <begin position="268"/>
        <end position="407"/>
    </location>
</feature>